<evidence type="ECO:0000313" key="1">
    <source>
        <dbReference type="EMBL" id="GIY62406.1"/>
    </source>
</evidence>
<dbReference type="EMBL" id="BPLR01013616">
    <property type="protein sequence ID" value="GIY62406.1"/>
    <property type="molecule type" value="Genomic_DNA"/>
</dbReference>
<dbReference type="Proteomes" id="UP001054945">
    <property type="component" value="Unassembled WGS sequence"/>
</dbReference>
<accession>A0AAV4UWY0</accession>
<reference evidence="1 2" key="1">
    <citation type="submission" date="2021-06" db="EMBL/GenBank/DDBJ databases">
        <title>Caerostris extrusa draft genome.</title>
        <authorList>
            <person name="Kono N."/>
            <person name="Arakawa K."/>
        </authorList>
    </citation>
    <scope>NUCLEOTIDE SEQUENCE [LARGE SCALE GENOMIC DNA]</scope>
</reference>
<comment type="caution">
    <text evidence="1">The sequence shown here is derived from an EMBL/GenBank/DDBJ whole genome shotgun (WGS) entry which is preliminary data.</text>
</comment>
<evidence type="ECO:0000313" key="2">
    <source>
        <dbReference type="Proteomes" id="UP001054945"/>
    </source>
</evidence>
<gene>
    <name evidence="1" type="ORF">CEXT_390601</name>
</gene>
<protein>
    <submittedName>
        <fullName evidence="1">Uncharacterized protein</fullName>
    </submittedName>
</protein>
<proteinExistence type="predicted"/>
<organism evidence="1 2">
    <name type="scientific">Caerostris extrusa</name>
    <name type="common">Bark spider</name>
    <name type="synonym">Caerostris bankana</name>
    <dbReference type="NCBI Taxonomy" id="172846"/>
    <lineage>
        <taxon>Eukaryota</taxon>
        <taxon>Metazoa</taxon>
        <taxon>Ecdysozoa</taxon>
        <taxon>Arthropoda</taxon>
        <taxon>Chelicerata</taxon>
        <taxon>Arachnida</taxon>
        <taxon>Araneae</taxon>
        <taxon>Araneomorphae</taxon>
        <taxon>Entelegynae</taxon>
        <taxon>Araneoidea</taxon>
        <taxon>Araneidae</taxon>
        <taxon>Caerostris</taxon>
    </lineage>
</organism>
<sequence>MLRNLKCGVTCGSKYAKIRDTRKASIEDTMEEVLSRVGQKDKLIYVGLQRGESMLVKQMHKYSDDPSVCDLYVAKEDIVRSDWVLALTKNSPFLPQFNEK</sequence>
<keyword evidence="2" id="KW-1185">Reference proteome</keyword>
<dbReference type="AlphaFoldDB" id="A0AAV4UWY0"/>
<name>A0AAV4UWY0_CAEEX</name>